<reference evidence="6" key="1">
    <citation type="submission" date="2022-07" db="EMBL/GenBank/DDBJ databases">
        <title>Phylogenomic reconstructions and comparative analyses of Kickxellomycotina fungi.</title>
        <authorList>
            <person name="Reynolds N.K."/>
            <person name="Stajich J.E."/>
            <person name="Barry K."/>
            <person name="Grigoriev I.V."/>
            <person name="Crous P."/>
            <person name="Smith M.E."/>
        </authorList>
    </citation>
    <scope>NUCLEOTIDE SEQUENCE</scope>
    <source>
        <strain evidence="6">NBRC 100468</strain>
    </source>
</reference>
<feature type="transmembrane region" description="Helical" evidence="5">
    <location>
        <begin position="322"/>
        <end position="340"/>
    </location>
</feature>
<accession>A0A9W8DWX9</accession>
<comment type="subcellular location">
    <subcellularLocation>
        <location evidence="1">Membrane</location>
        <topology evidence="1">Multi-pass membrane protein</topology>
    </subcellularLocation>
</comment>
<dbReference type="SUPFAM" id="SSF103481">
    <property type="entry name" value="Multidrug resistance efflux transporter EmrE"/>
    <property type="match status" value="1"/>
</dbReference>
<dbReference type="InterPro" id="IPR007271">
    <property type="entry name" value="Nuc_sug_transpt"/>
</dbReference>
<keyword evidence="3 5" id="KW-1133">Transmembrane helix</keyword>
<dbReference type="Pfam" id="PF04142">
    <property type="entry name" value="Nuc_sug_transp"/>
    <property type="match status" value="1"/>
</dbReference>
<sequence length="365" mass="40246">MTFEGLTALPKIPMLFGIPLKWVSLATLVIQNSVFIIILTYSKRESPDATYLNSTAVLFSELIKILISLAMIVYDFNKSHPYKDNTEMMENVRMVIKDEILGYDAFMVAIPALLYTIQNTLQYIAADKLGAAIFQVTSQLKILTTALCSVFLLKTTLSGRKWRSLVLLLIGVVLVQIQSTEHATNEGLSEIKSKSSSSVIIGLSGTFFVCLSSGLSSVYFEKIIKETAPSLWVRNLQLSTISLLICVIGIFALDFDAVKENGLLYGYTASTWCAILFQATGGIIVALTLKHADNILKSFATSISIIISSVLSIWVFDFYPGLCFILGTILVIYASIAYNTEHSQPTQPDKNLNGLAEMQTRTNIE</sequence>
<evidence type="ECO:0000256" key="1">
    <source>
        <dbReference type="ARBA" id="ARBA00004141"/>
    </source>
</evidence>
<gene>
    <name evidence="6" type="primary">gms1</name>
    <name evidence="6" type="ORF">H4219_000435</name>
</gene>
<feature type="transmembrane region" description="Helical" evidence="5">
    <location>
        <begin position="199"/>
        <end position="220"/>
    </location>
</feature>
<dbReference type="NCBIfam" id="TIGR00803">
    <property type="entry name" value="nst"/>
    <property type="match status" value="1"/>
</dbReference>
<name>A0A9W8DWX9_9FUNG</name>
<evidence type="ECO:0000256" key="5">
    <source>
        <dbReference type="SAM" id="Phobius"/>
    </source>
</evidence>
<dbReference type="Proteomes" id="UP001150538">
    <property type="component" value="Unassembled WGS sequence"/>
</dbReference>
<evidence type="ECO:0000256" key="4">
    <source>
        <dbReference type="ARBA" id="ARBA00023136"/>
    </source>
</evidence>
<keyword evidence="7" id="KW-1185">Reference proteome</keyword>
<evidence type="ECO:0000313" key="6">
    <source>
        <dbReference type="EMBL" id="KAJ1921702.1"/>
    </source>
</evidence>
<dbReference type="PANTHER" id="PTHR10231">
    <property type="entry name" value="NUCLEOTIDE-SUGAR TRANSMEMBRANE TRANSPORTER"/>
    <property type="match status" value="1"/>
</dbReference>
<evidence type="ECO:0000313" key="7">
    <source>
        <dbReference type="Proteomes" id="UP001150538"/>
    </source>
</evidence>
<dbReference type="GO" id="GO:0015165">
    <property type="term" value="F:pyrimidine nucleotide-sugar transmembrane transporter activity"/>
    <property type="evidence" value="ECO:0007669"/>
    <property type="project" value="InterPro"/>
</dbReference>
<dbReference type="GO" id="GO:0000139">
    <property type="term" value="C:Golgi membrane"/>
    <property type="evidence" value="ECO:0007669"/>
    <property type="project" value="InterPro"/>
</dbReference>
<dbReference type="Gene3D" id="1.10.3730.20">
    <property type="match status" value="1"/>
</dbReference>
<protein>
    <submittedName>
        <fullName evidence="6">UDP-galactose transporter Gms1</fullName>
    </submittedName>
</protein>
<organism evidence="6 7">
    <name type="scientific">Mycoemilia scoparia</name>
    <dbReference type="NCBI Taxonomy" id="417184"/>
    <lineage>
        <taxon>Eukaryota</taxon>
        <taxon>Fungi</taxon>
        <taxon>Fungi incertae sedis</taxon>
        <taxon>Zoopagomycota</taxon>
        <taxon>Kickxellomycotina</taxon>
        <taxon>Kickxellomycetes</taxon>
        <taxon>Kickxellales</taxon>
        <taxon>Kickxellaceae</taxon>
        <taxon>Mycoemilia</taxon>
    </lineage>
</organism>
<keyword evidence="4 5" id="KW-0472">Membrane</keyword>
<comment type="caution">
    <text evidence="6">The sequence shown here is derived from an EMBL/GenBank/DDBJ whole genome shotgun (WGS) entry which is preliminary data.</text>
</comment>
<dbReference type="PIRSF" id="PIRSF005799">
    <property type="entry name" value="UDP-gal_transpt"/>
    <property type="match status" value="1"/>
</dbReference>
<keyword evidence="2 5" id="KW-0812">Transmembrane</keyword>
<evidence type="ECO:0000256" key="3">
    <source>
        <dbReference type="ARBA" id="ARBA00022989"/>
    </source>
</evidence>
<evidence type="ECO:0000256" key="2">
    <source>
        <dbReference type="ARBA" id="ARBA00022692"/>
    </source>
</evidence>
<dbReference type="AlphaFoldDB" id="A0A9W8DWX9"/>
<feature type="transmembrane region" description="Helical" evidence="5">
    <location>
        <begin position="162"/>
        <end position="179"/>
    </location>
</feature>
<dbReference type="EMBL" id="JANBPU010000003">
    <property type="protein sequence ID" value="KAJ1921702.1"/>
    <property type="molecule type" value="Genomic_DNA"/>
</dbReference>
<feature type="transmembrane region" description="Helical" evidence="5">
    <location>
        <begin position="299"/>
        <end position="316"/>
    </location>
</feature>
<proteinExistence type="predicted"/>
<feature type="transmembrane region" description="Helical" evidence="5">
    <location>
        <begin position="129"/>
        <end position="153"/>
    </location>
</feature>
<feature type="transmembrane region" description="Helical" evidence="5">
    <location>
        <begin position="265"/>
        <end position="287"/>
    </location>
</feature>
<dbReference type="OrthoDB" id="408493at2759"/>
<feature type="transmembrane region" description="Helical" evidence="5">
    <location>
        <begin position="20"/>
        <end position="39"/>
    </location>
</feature>
<feature type="transmembrane region" description="Helical" evidence="5">
    <location>
        <begin position="232"/>
        <end position="253"/>
    </location>
</feature>
<dbReference type="InterPro" id="IPR037185">
    <property type="entry name" value="EmrE-like"/>
</dbReference>
<feature type="transmembrane region" description="Helical" evidence="5">
    <location>
        <begin position="51"/>
        <end position="74"/>
    </location>
</feature>